<dbReference type="GO" id="GO:0006886">
    <property type="term" value="P:intracellular protein transport"/>
    <property type="evidence" value="ECO:0007669"/>
    <property type="project" value="InterPro"/>
</dbReference>
<dbReference type="InterPro" id="IPR017246">
    <property type="entry name" value="Snapin"/>
</dbReference>
<dbReference type="Pfam" id="PF14712">
    <property type="entry name" value="Snapin_Pallidin"/>
    <property type="match status" value="1"/>
</dbReference>
<dbReference type="GO" id="GO:0031083">
    <property type="term" value="C:BLOC-1 complex"/>
    <property type="evidence" value="ECO:0007669"/>
    <property type="project" value="InterPro"/>
</dbReference>
<feature type="region of interest" description="Disordered" evidence="4">
    <location>
        <begin position="1"/>
        <end position="51"/>
    </location>
</feature>
<dbReference type="PANTHER" id="PTHR31305:SF2">
    <property type="entry name" value="SNARE-ASSOCIATED PROTEIN SNAPIN"/>
    <property type="match status" value="1"/>
</dbReference>
<evidence type="ECO:0000256" key="3">
    <source>
        <dbReference type="ARBA" id="ARBA00033330"/>
    </source>
</evidence>
<comment type="caution">
    <text evidence="5">The sequence shown here is derived from an EMBL/GenBank/DDBJ whole genome shotgun (WGS) entry which is preliminary data.</text>
</comment>
<evidence type="ECO:0000313" key="5">
    <source>
        <dbReference type="EMBL" id="DAD43673.1"/>
    </source>
</evidence>
<sequence>MNSSSPCLAGDLPTPDDGEPRPAETLTNNDGSLGEDNCEPSTSSNATGPDLSFRSSEALAKGISSMLGSLIRDFDYRAENTLKSQDQVVFAVDRLTGELDRLLEDAPLPFIMKHASKIVGVRKRVSSLNSLLKSIQRRIDNIDRMLSAGVSHGRLHWLLLGIGKKQIKIK</sequence>
<dbReference type="AlphaFoldDB" id="A0A822ZGF6"/>
<evidence type="ECO:0000256" key="4">
    <source>
        <dbReference type="SAM" id="MobiDB-lite"/>
    </source>
</evidence>
<keyword evidence="2" id="KW-0175">Coiled coil</keyword>
<protein>
    <recommendedName>
        <fullName evidence="3">Biogenesis of lysosome-related organelles complex 1 subunit 7</fullName>
    </recommendedName>
</protein>
<accession>A0A822ZGF6</accession>
<proteinExistence type="inferred from homology"/>
<gene>
    <name evidence="5" type="ORF">HUJ06_001903</name>
</gene>
<comment type="similarity">
    <text evidence="1">Belongs to the SNAPIN family.</text>
</comment>
<dbReference type="PANTHER" id="PTHR31305">
    <property type="entry name" value="SNARE-ASSOCIATED PROTEIN SNAPIN"/>
    <property type="match status" value="1"/>
</dbReference>
<evidence type="ECO:0000256" key="2">
    <source>
        <dbReference type="ARBA" id="ARBA00023054"/>
    </source>
</evidence>
<keyword evidence="6" id="KW-1185">Reference proteome</keyword>
<organism evidence="5 6">
    <name type="scientific">Nelumbo nucifera</name>
    <name type="common">Sacred lotus</name>
    <dbReference type="NCBI Taxonomy" id="4432"/>
    <lineage>
        <taxon>Eukaryota</taxon>
        <taxon>Viridiplantae</taxon>
        <taxon>Streptophyta</taxon>
        <taxon>Embryophyta</taxon>
        <taxon>Tracheophyta</taxon>
        <taxon>Spermatophyta</taxon>
        <taxon>Magnoliopsida</taxon>
        <taxon>Proteales</taxon>
        <taxon>Nelumbonaceae</taxon>
        <taxon>Nelumbo</taxon>
    </lineage>
</organism>
<evidence type="ECO:0000256" key="1">
    <source>
        <dbReference type="ARBA" id="ARBA00006111"/>
    </source>
</evidence>
<evidence type="ECO:0000313" key="6">
    <source>
        <dbReference type="Proteomes" id="UP000607653"/>
    </source>
</evidence>
<dbReference type="Proteomes" id="UP000607653">
    <property type="component" value="Unassembled WGS sequence"/>
</dbReference>
<name>A0A822ZGF6_NELNU</name>
<reference evidence="5 6" key="1">
    <citation type="journal article" date="2020" name="Mol. Biol. Evol.">
        <title>Distinct Expression and Methylation Patterns for Genes with Different Fates following a Single Whole-Genome Duplication in Flowering Plants.</title>
        <authorList>
            <person name="Shi T."/>
            <person name="Rahmani R.S."/>
            <person name="Gugger P.F."/>
            <person name="Wang M."/>
            <person name="Li H."/>
            <person name="Zhang Y."/>
            <person name="Li Z."/>
            <person name="Wang Q."/>
            <person name="Van de Peer Y."/>
            <person name="Marchal K."/>
            <person name="Chen J."/>
        </authorList>
    </citation>
    <scope>NUCLEOTIDE SEQUENCE [LARGE SCALE GENOMIC DNA]</scope>
    <source>
        <tissue evidence="5">Leaf</tissue>
    </source>
</reference>
<dbReference type="InterPro" id="IPR028119">
    <property type="entry name" value="Snapin/Pallidin/Snn1"/>
</dbReference>
<dbReference type="EMBL" id="DUZY01000006">
    <property type="protein sequence ID" value="DAD43673.1"/>
    <property type="molecule type" value="Genomic_DNA"/>
</dbReference>